<evidence type="ECO:0000313" key="8">
    <source>
        <dbReference type="Proteomes" id="UP001465976"/>
    </source>
</evidence>
<keyword evidence="1" id="KW-0808">Transferase</keyword>
<accession>A0ABR3EUE3</accession>
<gene>
    <name evidence="7" type="primary">TUS1_34</name>
    <name evidence="7" type="ORF">V5O48_015488</name>
</gene>
<dbReference type="EMBL" id="JBAHYK010001871">
    <property type="protein sequence ID" value="KAL0566525.1"/>
    <property type="molecule type" value="Genomic_DNA"/>
</dbReference>
<protein>
    <submittedName>
        <fullName evidence="7">Rho guanine nucleotide exchange factor</fullName>
    </submittedName>
</protein>
<dbReference type="PANTHER" id="PTHR44329">
    <property type="entry name" value="SERINE/THREONINE-PROTEIN KINASE TNNI3K-RELATED"/>
    <property type="match status" value="1"/>
</dbReference>
<feature type="domain" description="CNH" evidence="6">
    <location>
        <begin position="564"/>
        <end position="916"/>
    </location>
</feature>
<name>A0ABR3EUE3_9AGAR</name>
<dbReference type="Pfam" id="PF00780">
    <property type="entry name" value="CNH"/>
    <property type="match status" value="1"/>
</dbReference>
<evidence type="ECO:0000256" key="3">
    <source>
        <dbReference type="ARBA" id="ARBA00022777"/>
    </source>
</evidence>
<dbReference type="Gene3D" id="1.10.510.10">
    <property type="entry name" value="Transferase(Phosphotransferase) domain 1"/>
    <property type="match status" value="1"/>
</dbReference>
<evidence type="ECO:0000313" key="7">
    <source>
        <dbReference type="EMBL" id="KAL0566525.1"/>
    </source>
</evidence>
<dbReference type="InterPro" id="IPR000719">
    <property type="entry name" value="Prot_kinase_dom"/>
</dbReference>
<proteinExistence type="predicted"/>
<dbReference type="InterPro" id="IPR001180">
    <property type="entry name" value="CNH_dom"/>
</dbReference>
<dbReference type="InterPro" id="IPR011009">
    <property type="entry name" value="Kinase-like_dom_sf"/>
</dbReference>
<organism evidence="7 8">
    <name type="scientific">Marasmius crinis-equi</name>
    <dbReference type="NCBI Taxonomy" id="585013"/>
    <lineage>
        <taxon>Eukaryota</taxon>
        <taxon>Fungi</taxon>
        <taxon>Dikarya</taxon>
        <taxon>Basidiomycota</taxon>
        <taxon>Agaricomycotina</taxon>
        <taxon>Agaricomycetes</taxon>
        <taxon>Agaricomycetidae</taxon>
        <taxon>Agaricales</taxon>
        <taxon>Marasmiineae</taxon>
        <taxon>Marasmiaceae</taxon>
        <taxon>Marasmius</taxon>
    </lineage>
</organism>
<sequence length="955" mass="106764">MNKQKIEALLEKVEIVLADEEEYKKLLGQRGNSAQGLLDLLQALSVYPNVEPRLRSHILKTIVRLCDGSSMFPKCLSIQNVAKEGQYAYDSGGFGEIWKGKIGKLIQTVCLKVVKVYRKSDVEIVVRDFLREAIIWRQLEHPNVLPFLGLYFIDGIRICLISPWMENGNLVQYLRAKTRAEVNHLLLVLDVANGLAHLHSRKVVHADLKGVNVLVTPGGRACLSDFGLSRIAESGEFWKITSSMSNVNGTTRWMAPELFVPLKHSYESDIYAFACVCYEVPTPHIYTGGLCPFHEIRHEPAVMLAIMNGTRPSRPESTPVLDDKMWSIIERCWSQAPSDRPTSKALLSELWDIIDCGSNATPTATVDWHHTAITASIWPNVQQEDIPPDADRFLSQCALRVQQKRRSELGLPCDDSFESRLMSFLDFVPKIELPMDWSEVLVGRTLLFAARLLCITPSEPSGIALVILLFDDYRMFPIISTSSRRTHLGSYQVVMTRLRDDGTYHVYESPITLRSLVLTTPLGSGVSMQTDGRTCREYTLHPESEEACNVWATILQEQIGASKTKEIFCVRPLEKEESGLFGDVSCISCSKHSFQDFGGNGHLIAVCDPSLGILFGFGNSPEFVLVLEFANISQCDLIEDDLIAKIGLFLFMADRTVYAYKLDDLVTASLSGRMELVGKRQKLSNDAVEFFRAGKYMGTHIVALCVSEKSHIAGETGSVGRLGTYVHFLEPVAKEIAGTPSPSNARSRSPGNQHVKSNWFKGFHGDGWPSQIFVADTVTDVIFLEDSRIVILSPIVVRVLSPQAQGGRGYSISHIVGENPLPMFSYPTRPMKVVRCDPDEYLVCFRGFGVYVDKSTWERNAYIEWKHSADQVAIHPPYILLFSRFGIEVRHIASGCLEQFVPGDFKYVGGRTAQESQEDLGLQPLVFGVEDEGTPIPVQLDPQFRVNDRNSPCIR</sequence>
<dbReference type="SUPFAM" id="SSF56112">
    <property type="entry name" value="Protein kinase-like (PK-like)"/>
    <property type="match status" value="1"/>
</dbReference>
<evidence type="ECO:0000256" key="2">
    <source>
        <dbReference type="ARBA" id="ARBA00022741"/>
    </source>
</evidence>
<feature type="domain" description="Protein kinase" evidence="5">
    <location>
        <begin position="83"/>
        <end position="352"/>
    </location>
</feature>
<keyword evidence="2" id="KW-0547">Nucleotide-binding</keyword>
<dbReference type="Proteomes" id="UP001465976">
    <property type="component" value="Unassembled WGS sequence"/>
</dbReference>
<dbReference type="PANTHER" id="PTHR44329:SF288">
    <property type="entry name" value="MITOGEN-ACTIVATED PROTEIN KINASE KINASE KINASE 20"/>
    <property type="match status" value="1"/>
</dbReference>
<keyword evidence="3" id="KW-0418">Kinase</keyword>
<dbReference type="PROSITE" id="PS50219">
    <property type="entry name" value="CNH"/>
    <property type="match status" value="1"/>
</dbReference>
<dbReference type="SMART" id="SM00220">
    <property type="entry name" value="S_TKc"/>
    <property type="match status" value="1"/>
</dbReference>
<evidence type="ECO:0000256" key="4">
    <source>
        <dbReference type="ARBA" id="ARBA00022840"/>
    </source>
</evidence>
<evidence type="ECO:0000259" key="6">
    <source>
        <dbReference type="PROSITE" id="PS50219"/>
    </source>
</evidence>
<dbReference type="PROSITE" id="PS50011">
    <property type="entry name" value="PROTEIN_KINASE_DOM"/>
    <property type="match status" value="1"/>
</dbReference>
<reference evidence="7 8" key="1">
    <citation type="submission" date="2024-02" db="EMBL/GenBank/DDBJ databases">
        <title>A draft genome for the cacao thread blight pathogen Marasmius crinis-equi.</title>
        <authorList>
            <person name="Cohen S.P."/>
            <person name="Baruah I.K."/>
            <person name="Amoako-Attah I."/>
            <person name="Bukari Y."/>
            <person name="Meinhardt L.W."/>
            <person name="Bailey B.A."/>
        </authorList>
    </citation>
    <scope>NUCLEOTIDE SEQUENCE [LARGE SCALE GENOMIC DNA]</scope>
    <source>
        <strain evidence="7 8">GH-76</strain>
    </source>
</reference>
<keyword evidence="8" id="KW-1185">Reference proteome</keyword>
<evidence type="ECO:0000256" key="1">
    <source>
        <dbReference type="ARBA" id="ARBA00022679"/>
    </source>
</evidence>
<dbReference type="InterPro" id="IPR051681">
    <property type="entry name" value="Ser/Thr_Kinases-Pseudokinases"/>
</dbReference>
<keyword evidence="4" id="KW-0067">ATP-binding</keyword>
<evidence type="ECO:0000259" key="5">
    <source>
        <dbReference type="PROSITE" id="PS50011"/>
    </source>
</evidence>
<dbReference type="Pfam" id="PF07714">
    <property type="entry name" value="PK_Tyr_Ser-Thr"/>
    <property type="match status" value="1"/>
</dbReference>
<comment type="caution">
    <text evidence="7">The sequence shown here is derived from an EMBL/GenBank/DDBJ whole genome shotgun (WGS) entry which is preliminary data.</text>
</comment>
<dbReference type="PROSITE" id="PS00108">
    <property type="entry name" value="PROTEIN_KINASE_ST"/>
    <property type="match status" value="1"/>
</dbReference>
<dbReference type="InterPro" id="IPR008271">
    <property type="entry name" value="Ser/Thr_kinase_AS"/>
</dbReference>
<dbReference type="InterPro" id="IPR001245">
    <property type="entry name" value="Ser-Thr/Tyr_kinase_cat_dom"/>
</dbReference>